<dbReference type="Gene3D" id="1.10.630.10">
    <property type="entry name" value="Cytochrome P450"/>
    <property type="match status" value="1"/>
</dbReference>
<comment type="similarity">
    <text evidence="1 2">Belongs to the cytochrome P450 family.</text>
</comment>
<dbReference type="Proteomes" id="UP001501842">
    <property type="component" value="Unassembled WGS sequence"/>
</dbReference>
<dbReference type="SUPFAM" id="SSF48264">
    <property type="entry name" value="Cytochrome P450"/>
    <property type="match status" value="1"/>
</dbReference>
<reference evidence="3 4" key="1">
    <citation type="journal article" date="2019" name="Int. J. Syst. Evol. Microbiol.">
        <title>The Global Catalogue of Microorganisms (GCM) 10K type strain sequencing project: providing services to taxonomists for standard genome sequencing and annotation.</title>
        <authorList>
            <consortium name="The Broad Institute Genomics Platform"/>
            <consortium name="The Broad Institute Genome Sequencing Center for Infectious Disease"/>
            <person name="Wu L."/>
            <person name="Ma J."/>
        </authorList>
    </citation>
    <scope>NUCLEOTIDE SEQUENCE [LARGE SCALE GENOMIC DNA]</scope>
    <source>
        <strain evidence="3 4">JCM 8201</strain>
    </source>
</reference>
<protein>
    <submittedName>
        <fullName evidence="3">Cytochrome P450</fullName>
    </submittedName>
</protein>
<gene>
    <name evidence="3" type="ORF">GCM10010439_52170</name>
</gene>
<dbReference type="PANTHER" id="PTHR46696:SF1">
    <property type="entry name" value="CYTOCHROME P450 YJIB-RELATED"/>
    <property type="match status" value="1"/>
</dbReference>
<dbReference type="InterPro" id="IPR002397">
    <property type="entry name" value="Cyt_P450_B"/>
</dbReference>
<keyword evidence="2" id="KW-0479">Metal-binding</keyword>
<sequence length="417" mass="44800">MTSLTLEPSSVREATRIFLRLVRPRPLADPYPQYRRLRELAPVHPVRLPDLGTAWVAAAHSAVTGLLRHRAFGPLSRDRLDELSPGWRRQPLTSCLYQAMAFQHGPDHRASRGLVSSEFAGRAALAGRPAVVGLAEELLDALERGDGETDLMASLALPFAALSIGRVLGVPDSLALELAPLLRPAGIVFEPLATAAQRALQHEAGDRIVPLLAGLLAARRRDPRDDLVSRLARHPFPGDPLEAERAALGTVAMLFSAGADSPTSLIGLGTRLFLEHPDQAALLRASPSLAPSAAEELLRHDSPVQLVVRTAYEDTVLAGVPVPRDGVVFGLLASANRDPEVVSSPDRFDIARPPVPLLSFGAGPHYCLGAPLARLQAEVLFPRLLRRFPALRSAGAPVYRSPGTMLRSPESLPVALR</sequence>
<organism evidence="3 4">
    <name type="scientific">Actinocorallia aurantiaca</name>
    <dbReference type="NCBI Taxonomy" id="46204"/>
    <lineage>
        <taxon>Bacteria</taxon>
        <taxon>Bacillati</taxon>
        <taxon>Actinomycetota</taxon>
        <taxon>Actinomycetes</taxon>
        <taxon>Streptosporangiales</taxon>
        <taxon>Thermomonosporaceae</taxon>
        <taxon>Actinocorallia</taxon>
    </lineage>
</organism>
<keyword evidence="4" id="KW-1185">Reference proteome</keyword>
<keyword evidence="2" id="KW-0560">Oxidoreductase</keyword>
<dbReference type="Pfam" id="PF00067">
    <property type="entry name" value="p450"/>
    <property type="match status" value="1"/>
</dbReference>
<keyword evidence="2" id="KW-0408">Iron</keyword>
<evidence type="ECO:0000256" key="2">
    <source>
        <dbReference type="RuleBase" id="RU000461"/>
    </source>
</evidence>
<keyword evidence="2" id="KW-0503">Monooxygenase</keyword>
<dbReference type="InterPro" id="IPR036396">
    <property type="entry name" value="Cyt_P450_sf"/>
</dbReference>
<accession>A0ABN3UIY4</accession>
<dbReference type="InterPro" id="IPR001128">
    <property type="entry name" value="Cyt_P450"/>
</dbReference>
<keyword evidence="2" id="KW-0349">Heme</keyword>
<proteinExistence type="inferred from homology"/>
<evidence type="ECO:0000313" key="3">
    <source>
        <dbReference type="EMBL" id="GAA2733074.1"/>
    </source>
</evidence>
<dbReference type="RefSeq" id="WP_344453752.1">
    <property type="nucleotide sequence ID" value="NZ_BAAATZ010000025.1"/>
</dbReference>
<dbReference type="PRINTS" id="PR00359">
    <property type="entry name" value="BP450"/>
</dbReference>
<evidence type="ECO:0000256" key="1">
    <source>
        <dbReference type="ARBA" id="ARBA00010617"/>
    </source>
</evidence>
<dbReference type="EMBL" id="BAAATZ010000025">
    <property type="protein sequence ID" value="GAA2733074.1"/>
    <property type="molecule type" value="Genomic_DNA"/>
</dbReference>
<dbReference type="PROSITE" id="PS00086">
    <property type="entry name" value="CYTOCHROME_P450"/>
    <property type="match status" value="1"/>
</dbReference>
<name>A0ABN3UIY4_9ACTN</name>
<evidence type="ECO:0000313" key="4">
    <source>
        <dbReference type="Proteomes" id="UP001501842"/>
    </source>
</evidence>
<comment type="caution">
    <text evidence="3">The sequence shown here is derived from an EMBL/GenBank/DDBJ whole genome shotgun (WGS) entry which is preliminary data.</text>
</comment>
<dbReference type="InterPro" id="IPR017972">
    <property type="entry name" value="Cyt_P450_CS"/>
</dbReference>
<dbReference type="PANTHER" id="PTHR46696">
    <property type="entry name" value="P450, PUTATIVE (EUROFUNG)-RELATED"/>
    <property type="match status" value="1"/>
</dbReference>